<evidence type="ECO:0000313" key="2">
    <source>
        <dbReference type="Proteomes" id="UP000054770"/>
    </source>
</evidence>
<gene>
    <name evidence="1" type="ORF">AWB68_08609</name>
</gene>
<keyword evidence="2" id="KW-1185">Reference proteome</keyword>
<sequence>MDVCNPMLFKSDGDSNDCLAGGYSYTSLASARCRRNRSIRASNGGLF</sequence>
<name>A0A158L404_9BURK</name>
<accession>A0A158L404</accession>
<dbReference type="AlphaFoldDB" id="A0A158L404"/>
<reference evidence="1" key="1">
    <citation type="submission" date="2016-01" db="EMBL/GenBank/DDBJ databases">
        <authorList>
            <person name="Peeters C."/>
        </authorList>
    </citation>
    <scope>NUCLEOTIDE SEQUENCE [LARGE SCALE GENOMIC DNA]</scope>
    <source>
        <strain evidence="1">LMG 22940</strain>
    </source>
</reference>
<protein>
    <submittedName>
        <fullName evidence="1">Uncharacterized protein</fullName>
    </submittedName>
</protein>
<dbReference type="EMBL" id="FCON02000346">
    <property type="protein sequence ID" value="SAL87975.1"/>
    <property type="molecule type" value="Genomic_DNA"/>
</dbReference>
<proteinExistence type="predicted"/>
<organism evidence="1 2">
    <name type="scientific">Caballeronia choica</name>
    <dbReference type="NCBI Taxonomy" id="326476"/>
    <lineage>
        <taxon>Bacteria</taxon>
        <taxon>Pseudomonadati</taxon>
        <taxon>Pseudomonadota</taxon>
        <taxon>Betaproteobacteria</taxon>
        <taxon>Burkholderiales</taxon>
        <taxon>Burkholderiaceae</taxon>
        <taxon>Caballeronia</taxon>
    </lineage>
</organism>
<evidence type="ECO:0000313" key="1">
    <source>
        <dbReference type="EMBL" id="SAL87975.1"/>
    </source>
</evidence>
<comment type="caution">
    <text evidence="1">The sequence shown here is derived from an EMBL/GenBank/DDBJ whole genome shotgun (WGS) entry which is preliminary data.</text>
</comment>
<dbReference type="Proteomes" id="UP000054770">
    <property type="component" value="Unassembled WGS sequence"/>
</dbReference>